<dbReference type="AlphaFoldDB" id="A0ABC8Y1A3"/>
<evidence type="ECO:0000256" key="2">
    <source>
        <dbReference type="SAM" id="MobiDB-lite"/>
    </source>
</evidence>
<gene>
    <name evidence="4" type="ORF">URODEC1_LOCUS30035</name>
</gene>
<feature type="domain" description="Remorin C-terminal" evidence="3">
    <location>
        <begin position="178"/>
        <end position="284"/>
    </location>
</feature>
<reference evidence="4" key="1">
    <citation type="submission" date="2024-10" db="EMBL/GenBank/DDBJ databases">
        <authorList>
            <person name="Ryan C."/>
        </authorList>
    </citation>
    <scope>NUCLEOTIDE SEQUENCE [LARGE SCALE GENOMIC DNA]</scope>
</reference>
<dbReference type="PANTHER" id="PTHR31471:SF89">
    <property type="entry name" value="OS03G0808300 PROTEIN"/>
    <property type="match status" value="1"/>
</dbReference>
<feature type="region of interest" description="Disordered" evidence="2">
    <location>
        <begin position="1"/>
        <end position="83"/>
    </location>
</feature>
<comment type="similarity">
    <text evidence="1">Belongs to the remorin family.</text>
</comment>
<accession>A0ABC8Y1A3</accession>
<feature type="compositionally biased region" description="Polar residues" evidence="2">
    <location>
        <begin position="66"/>
        <end position="83"/>
    </location>
</feature>
<evidence type="ECO:0000313" key="4">
    <source>
        <dbReference type="EMBL" id="CAL4936629.1"/>
    </source>
</evidence>
<evidence type="ECO:0000259" key="3">
    <source>
        <dbReference type="Pfam" id="PF03763"/>
    </source>
</evidence>
<feature type="region of interest" description="Disordered" evidence="2">
    <location>
        <begin position="240"/>
        <end position="259"/>
    </location>
</feature>
<dbReference type="Proteomes" id="UP001497457">
    <property type="component" value="Chromosome 15b"/>
</dbReference>
<proteinExistence type="inferred from homology"/>
<evidence type="ECO:0000256" key="1">
    <source>
        <dbReference type="ARBA" id="ARBA00005711"/>
    </source>
</evidence>
<keyword evidence="5" id="KW-1185">Reference proteome</keyword>
<organism evidence="4 5">
    <name type="scientific">Urochloa decumbens</name>
    <dbReference type="NCBI Taxonomy" id="240449"/>
    <lineage>
        <taxon>Eukaryota</taxon>
        <taxon>Viridiplantae</taxon>
        <taxon>Streptophyta</taxon>
        <taxon>Embryophyta</taxon>
        <taxon>Tracheophyta</taxon>
        <taxon>Spermatophyta</taxon>
        <taxon>Magnoliopsida</taxon>
        <taxon>Liliopsida</taxon>
        <taxon>Poales</taxon>
        <taxon>Poaceae</taxon>
        <taxon>PACMAD clade</taxon>
        <taxon>Panicoideae</taxon>
        <taxon>Panicodae</taxon>
        <taxon>Paniceae</taxon>
        <taxon>Melinidinae</taxon>
        <taxon>Urochloa</taxon>
    </lineage>
</organism>
<dbReference type="InterPro" id="IPR005516">
    <property type="entry name" value="Remorin_C"/>
</dbReference>
<dbReference type="PANTHER" id="PTHR31471">
    <property type="entry name" value="OS02G0116800 PROTEIN"/>
    <property type="match status" value="1"/>
</dbReference>
<feature type="compositionally biased region" description="Basic and acidic residues" evidence="2">
    <location>
        <begin position="249"/>
        <end position="259"/>
    </location>
</feature>
<dbReference type="Pfam" id="PF03763">
    <property type="entry name" value="Remorin_C"/>
    <property type="match status" value="1"/>
</dbReference>
<evidence type="ECO:0000313" key="5">
    <source>
        <dbReference type="Proteomes" id="UP001497457"/>
    </source>
</evidence>
<dbReference type="EMBL" id="OZ075125">
    <property type="protein sequence ID" value="CAL4936629.1"/>
    <property type="molecule type" value="Genomic_DNA"/>
</dbReference>
<protein>
    <recommendedName>
        <fullName evidence="3">Remorin C-terminal domain-containing protein</fullName>
    </recommendedName>
</protein>
<name>A0ABC8Y1A3_9POAL</name>
<sequence length="288" mass="31097">MLHEQQPPEVEAPAPAAPPPVPSAPTSSHDHDDGDGDDVGEVPATTFRDIHPLTPDPPTPPARQGSAASWDTASHRSYSSEEQYMTMSREFTAMVAAGATMQPGPNANGSAGGYDIGADQLTSIGEDELEETNPLAIVPDSHPIATPARSTRASGLEVVPAAAAPPPAHVEASQVKKEEVETKVTAWQTAEVAKINNRFKREEVVINGWETEQVEKASAWLKKIERKLDEQRAKALEKTQNDIAKARRKAEEKRASAEAKRGLKMAKVLDLANFMKAVGRVPTKRSFF</sequence>